<keyword evidence="4" id="KW-0472">Membrane</keyword>
<dbReference type="GO" id="GO:0007030">
    <property type="term" value="P:Golgi organization"/>
    <property type="evidence" value="ECO:0007669"/>
    <property type="project" value="TreeGrafter"/>
</dbReference>
<accession>A0AAQ3LBJ6</accession>
<reference evidence="5 6" key="1">
    <citation type="submission" date="2023-10" db="EMBL/GenBank/DDBJ databases">
        <title>Rubellicoccus peritrichatus gen. nov., sp. nov., isolated from an algae of coral reef tank.</title>
        <authorList>
            <person name="Luo J."/>
        </authorList>
    </citation>
    <scope>NUCLEOTIDE SEQUENCE [LARGE SCALE GENOMIC DNA]</scope>
    <source>
        <strain evidence="5 6">CR14</strain>
    </source>
</reference>
<evidence type="ECO:0000256" key="3">
    <source>
        <dbReference type="ARBA" id="ARBA00023121"/>
    </source>
</evidence>
<dbReference type="GO" id="GO:0005829">
    <property type="term" value="C:cytosol"/>
    <property type="evidence" value="ECO:0007669"/>
    <property type="project" value="TreeGrafter"/>
</dbReference>
<evidence type="ECO:0000313" key="5">
    <source>
        <dbReference type="EMBL" id="WOO42386.1"/>
    </source>
</evidence>
<protein>
    <submittedName>
        <fullName evidence="5">GPP34 family phosphoprotein</fullName>
    </submittedName>
</protein>
<dbReference type="EMBL" id="CP136920">
    <property type="protein sequence ID" value="WOO42386.1"/>
    <property type="molecule type" value="Genomic_DNA"/>
</dbReference>
<dbReference type="InterPro" id="IPR038261">
    <property type="entry name" value="GPP34-like_sf"/>
</dbReference>
<evidence type="ECO:0000313" key="6">
    <source>
        <dbReference type="Proteomes" id="UP001304300"/>
    </source>
</evidence>
<dbReference type="InterPro" id="IPR008628">
    <property type="entry name" value="GPP34-like"/>
</dbReference>
<evidence type="ECO:0000256" key="4">
    <source>
        <dbReference type="ARBA" id="ARBA00023136"/>
    </source>
</evidence>
<dbReference type="PANTHER" id="PTHR12704">
    <property type="entry name" value="TRANS-GOLGI PROTEIN GMX33"/>
    <property type="match status" value="1"/>
</dbReference>
<keyword evidence="3" id="KW-0446">Lipid-binding</keyword>
<dbReference type="GO" id="GO:0043001">
    <property type="term" value="P:Golgi to plasma membrane protein transport"/>
    <property type="evidence" value="ECO:0007669"/>
    <property type="project" value="TreeGrafter"/>
</dbReference>
<comment type="subcellular location">
    <subcellularLocation>
        <location evidence="1">Golgi apparatus membrane</location>
        <topology evidence="1">Peripheral membrane protein</topology>
        <orientation evidence="1">Cytoplasmic side</orientation>
    </subcellularLocation>
</comment>
<sequence>MSLRFAEEIILLALDDQSGKLRPLPDRALELAVAGGLLMELAFANRIDTDQKQLTILDRSPTGDTVLDSVLQTLPEGDTSTIRQAISRVAADAPDFKDKILKSLVEKGILNREEHRFFFVLKERRYPMVDDREEKEVISRIRDVVIDGAIPDPKDVVLICLMNACDLSSAVFSDDELEQHSDRINQVARMDFIGQALAKAIAEIQEAILETISYMGM</sequence>
<evidence type="ECO:0000256" key="2">
    <source>
        <dbReference type="ARBA" id="ARBA00023034"/>
    </source>
</evidence>
<keyword evidence="2" id="KW-0333">Golgi apparatus</keyword>
<dbReference type="RefSeq" id="WP_317834905.1">
    <property type="nucleotide sequence ID" value="NZ_CP136920.1"/>
</dbReference>
<dbReference type="Pfam" id="PF05719">
    <property type="entry name" value="GPP34"/>
    <property type="match status" value="1"/>
</dbReference>
<dbReference type="KEGG" id="puo:RZN69_04740"/>
<dbReference type="PANTHER" id="PTHR12704:SF2">
    <property type="entry name" value="GOLGI PHOSPHOPROTEIN 3 HOMOLOG SAURON"/>
    <property type="match status" value="1"/>
</dbReference>
<dbReference type="Gene3D" id="1.10.3630.10">
    <property type="entry name" value="yeast vps74-n-term truncation variant domain like"/>
    <property type="match status" value="1"/>
</dbReference>
<name>A0AAQ3LBJ6_9BACT</name>
<dbReference type="GO" id="GO:0006890">
    <property type="term" value="P:retrograde vesicle-mediated transport, Golgi to endoplasmic reticulum"/>
    <property type="evidence" value="ECO:0007669"/>
    <property type="project" value="TreeGrafter"/>
</dbReference>
<dbReference type="GO" id="GO:0012505">
    <property type="term" value="C:endomembrane system"/>
    <property type="evidence" value="ECO:0007669"/>
    <property type="project" value="UniProtKB-ARBA"/>
</dbReference>
<dbReference type="Proteomes" id="UP001304300">
    <property type="component" value="Chromosome"/>
</dbReference>
<dbReference type="GO" id="GO:0048194">
    <property type="term" value="P:Golgi vesicle budding"/>
    <property type="evidence" value="ECO:0007669"/>
    <property type="project" value="TreeGrafter"/>
</dbReference>
<dbReference type="AlphaFoldDB" id="A0AAQ3LBJ6"/>
<evidence type="ECO:0000256" key="1">
    <source>
        <dbReference type="ARBA" id="ARBA00004255"/>
    </source>
</evidence>
<organism evidence="5 6">
    <name type="scientific">Rubellicoccus peritrichatus</name>
    <dbReference type="NCBI Taxonomy" id="3080537"/>
    <lineage>
        <taxon>Bacteria</taxon>
        <taxon>Pseudomonadati</taxon>
        <taxon>Verrucomicrobiota</taxon>
        <taxon>Opitutia</taxon>
        <taxon>Puniceicoccales</taxon>
        <taxon>Cerasicoccaceae</taxon>
        <taxon>Rubellicoccus</taxon>
    </lineage>
</organism>
<proteinExistence type="predicted"/>
<keyword evidence="6" id="KW-1185">Reference proteome</keyword>
<gene>
    <name evidence="5" type="ORF">RZN69_04740</name>
</gene>
<dbReference type="GO" id="GO:0070273">
    <property type="term" value="F:phosphatidylinositol-4-phosphate binding"/>
    <property type="evidence" value="ECO:0007669"/>
    <property type="project" value="InterPro"/>
</dbReference>